<protein>
    <submittedName>
        <fullName evidence="3">Cytochrome P450</fullName>
    </submittedName>
</protein>
<dbReference type="EMBL" id="AHHD01000052">
    <property type="protein sequence ID" value="EKG21352.1"/>
    <property type="molecule type" value="Genomic_DNA"/>
</dbReference>
<gene>
    <name evidence="3" type="ORF">MPH_01344</name>
</gene>
<evidence type="ECO:0000256" key="1">
    <source>
        <dbReference type="ARBA" id="ARBA00010617"/>
    </source>
</evidence>
<dbReference type="VEuPathDB" id="FungiDB:MPH_01344"/>
<organism evidence="3 4">
    <name type="scientific">Macrophomina phaseolina (strain MS6)</name>
    <name type="common">Charcoal rot fungus</name>
    <dbReference type="NCBI Taxonomy" id="1126212"/>
    <lineage>
        <taxon>Eukaryota</taxon>
        <taxon>Fungi</taxon>
        <taxon>Dikarya</taxon>
        <taxon>Ascomycota</taxon>
        <taxon>Pezizomycotina</taxon>
        <taxon>Dothideomycetes</taxon>
        <taxon>Dothideomycetes incertae sedis</taxon>
        <taxon>Botryosphaeriales</taxon>
        <taxon>Botryosphaeriaceae</taxon>
        <taxon>Macrophomina</taxon>
    </lineage>
</organism>
<reference evidence="3 4" key="1">
    <citation type="journal article" date="2012" name="BMC Genomics">
        <title>Tools to kill: Genome of one of the most destructive plant pathogenic fungi Macrophomina phaseolina.</title>
        <authorList>
            <person name="Islam M.S."/>
            <person name="Haque M.S."/>
            <person name="Islam M.M."/>
            <person name="Emdad E.M."/>
            <person name="Halim A."/>
            <person name="Hossen Q.M.M."/>
            <person name="Hossain M.Z."/>
            <person name="Ahmed B."/>
            <person name="Rahim S."/>
            <person name="Rahman M.S."/>
            <person name="Alam M.M."/>
            <person name="Hou S."/>
            <person name="Wan X."/>
            <person name="Saito J.A."/>
            <person name="Alam M."/>
        </authorList>
    </citation>
    <scope>NUCLEOTIDE SEQUENCE [LARGE SCALE GENOMIC DNA]</scope>
    <source>
        <strain evidence="3 4">MS6</strain>
    </source>
</reference>
<dbReference type="GO" id="GO:0016705">
    <property type="term" value="F:oxidoreductase activity, acting on paired donors, with incorporation or reduction of molecular oxygen"/>
    <property type="evidence" value="ECO:0007669"/>
    <property type="project" value="InterPro"/>
</dbReference>
<evidence type="ECO:0000313" key="3">
    <source>
        <dbReference type="EMBL" id="EKG21352.1"/>
    </source>
</evidence>
<dbReference type="InterPro" id="IPR036396">
    <property type="entry name" value="Cyt_P450_sf"/>
</dbReference>
<dbReference type="PANTHER" id="PTHR24305:SF96">
    <property type="entry name" value="CYTOCHROME P450 MONOOXYGENASE STCB-RELATED"/>
    <property type="match status" value="1"/>
</dbReference>
<dbReference type="GO" id="GO:0020037">
    <property type="term" value="F:heme binding"/>
    <property type="evidence" value="ECO:0007669"/>
    <property type="project" value="InterPro"/>
</dbReference>
<dbReference type="Proteomes" id="UP000007129">
    <property type="component" value="Unassembled WGS sequence"/>
</dbReference>
<evidence type="ECO:0000256" key="2">
    <source>
        <dbReference type="ARBA" id="ARBA00023002"/>
    </source>
</evidence>
<evidence type="ECO:0000313" key="4">
    <source>
        <dbReference type="Proteomes" id="UP000007129"/>
    </source>
</evidence>
<dbReference type="InterPro" id="IPR050121">
    <property type="entry name" value="Cytochrome_P450_monoxygenase"/>
</dbReference>
<dbReference type="InParanoid" id="K2S8Z4"/>
<keyword evidence="2" id="KW-0560">Oxidoreductase</keyword>
<dbReference type="GO" id="GO:0005506">
    <property type="term" value="F:iron ion binding"/>
    <property type="evidence" value="ECO:0007669"/>
    <property type="project" value="InterPro"/>
</dbReference>
<dbReference type="SUPFAM" id="SSF48264">
    <property type="entry name" value="Cytochrome P450"/>
    <property type="match status" value="1"/>
</dbReference>
<accession>K2S8Z4</accession>
<dbReference type="STRING" id="1126212.K2S8Z4"/>
<comment type="similarity">
    <text evidence="1">Belongs to the cytochrome P450 family.</text>
</comment>
<dbReference type="OrthoDB" id="1470350at2759"/>
<dbReference type="GO" id="GO:0004497">
    <property type="term" value="F:monooxygenase activity"/>
    <property type="evidence" value="ECO:0007669"/>
    <property type="project" value="InterPro"/>
</dbReference>
<dbReference type="PANTHER" id="PTHR24305">
    <property type="entry name" value="CYTOCHROME P450"/>
    <property type="match status" value="1"/>
</dbReference>
<dbReference type="Gene3D" id="1.10.630.10">
    <property type="entry name" value="Cytochrome P450"/>
    <property type="match status" value="1"/>
</dbReference>
<dbReference type="InterPro" id="IPR001128">
    <property type="entry name" value="Cyt_P450"/>
</dbReference>
<sequence length="114" mass="12255">MEFARKAVTNSRQRGTAGAGNIFTGILAEAEKSESTVSDLVLEREARSLIVAGTDTTALSLTFLVWSVLSRPELHRDLLSELREAESNCVADECGGAGFSDEQLEQLPLLTAVD</sequence>
<dbReference type="AlphaFoldDB" id="K2S8Z4"/>
<dbReference type="HOGENOM" id="CLU_2121543_0_0_1"/>
<name>K2S8Z4_MACPH</name>
<dbReference type="Pfam" id="PF00067">
    <property type="entry name" value="p450"/>
    <property type="match status" value="1"/>
</dbReference>
<comment type="caution">
    <text evidence="3">The sequence shown here is derived from an EMBL/GenBank/DDBJ whole genome shotgun (WGS) entry which is preliminary data.</text>
</comment>
<proteinExistence type="inferred from homology"/>